<dbReference type="PANTHER" id="PTHR23510">
    <property type="entry name" value="INNER MEMBRANE TRANSPORT PROTEIN YAJR"/>
    <property type="match status" value="1"/>
</dbReference>
<keyword evidence="4 6" id="KW-1133">Transmembrane helix</keyword>
<feature type="transmembrane region" description="Helical" evidence="6">
    <location>
        <begin position="395"/>
        <end position="414"/>
    </location>
</feature>
<dbReference type="InterPro" id="IPR051068">
    <property type="entry name" value="MFS_Domain-Containing_Protein"/>
</dbReference>
<gene>
    <name evidence="7" type="ORF">BOKJ2_LOCUS14320</name>
</gene>
<dbReference type="Pfam" id="PF07690">
    <property type="entry name" value="MFS_1"/>
    <property type="match status" value="2"/>
</dbReference>
<dbReference type="AlphaFoldDB" id="A0A811LUT6"/>
<evidence type="ECO:0000256" key="6">
    <source>
        <dbReference type="SAM" id="Phobius"/>
    </source>
</evidence>
<feature type="transmembrane region" description="Helical" evidence="6">
    <location>
        <begin position="462"/>
        <end position="486"/>
    </location>
</feature>
<evidence type="ECO:0000256" key="1">
    <source>
        <dbReference type="ARBA" id="ARBA00004127"/>
    </source>
</evidence>
<dbReference type="GO" id="GO:0005765">
    <property type="term" value="C:lysosomal membrane"/>
    <property type="evidence" value="ECO:0007669"/>
    <property type="project" value="TreeGrafter"/>
</dbReference>
<feature type="transmembrane region" description="Helical" evidence="6">
    <location>
        <begin position="105"/>
        <end position="126"/>
    </location>
</feature>
<dbReference type="Proteomes" id="UP000783686">
    <property type="component" value="Unassembled WGS sequence"/>
</dbReference>
<dbReference type="CDD" id="cd17326">
    <property type="entry name" value="MFS_MFSD8"/>
    <property type="match status" value="1"/>
</dbReference>
<dbReference type="InterPro" id="IPR011701">
    <property type="entry name" value="MFS"/>
</dbReference>
<protein>
    <recommendedName>
        <fullName evidence="9">MFS domain-containing protein</fullName>
    </recommendedName>
</protein>
<feature type="transmembrane region" description="Helical" evidence="6">
    <location>
        <begin position="435"/>
        <end position="456"/>
    </location>
</feature>
<dbReference type="GO" id="GO:0022857">
    <property type="term" value="F:transmembrane transporter activity"/>
    <property type="evidence" value="ECO:0007669"/>
    <property type="project" value="InterPro"/>
</dbReference>
<feature type="transmembrane region" description="Helical" evidence="6">
    <location>
        <begin position="138"/>
        <end position="159"/>
    </location>
</feature>
<dbReference type="PANTHER" id="PTHR23510:SF3">
    <property type="entry name" value="MAJOR FACILITATOR SUPERFAMILY DOMAIN-CONTAINING PROTEIN 8"/>
    <property type="match status" value="1"/>
</dbReference>
<evidence type="ECO:0000313" key="7">
    <source>
        <dbReference type="EMBL" id="CAD5230795.1"/>
    </source>
</evidence>
<dbReference type="Gene3D" id="1.20.1250.20">
    <property type="entry name" value="MFS general substrate transporter like domains"/>
    <property type="match status" value="1"/>
</dbReference>
<evidence type="ECO:0000256" key="3">
    <source>
        <dbReference type="ARBA" id="ARBA00022692"/>
    </source>
</evidence>
<feature type="transmembrane region" description="Helical" evidence="6">
    <location>
        <begin position="332"/>
        <end position="353"/>
    </location>
</feature>
<comment type="subcellular location">
    <subcellularLocation>
        <location evidence="1">Endomembrane system</location>
        <topology evidence="1">Multi-pass membrane protein</topology>
    </subcellularLocation>
</comment>
<accession>A0A811LUT6</accession>
<evidence type="ECO:0000256" key="4">
    <source>
        <dbReference type="ARBA" id="ARBA00022989"/>
    </source>
</evidence>
<dbReference type="EMBL" id="CAJFCW020000006">
    <property type="protein sequence ID" value="CAG9127976.1"/>
    <property type="molecule type" value="Genomic_DNA"/>
</dbReference>
<dbReference type="InterPro" id="IPR036259">
    <property type="entry name" value="MFS_trans_sf"/>
</dbReference>
<evidence type="ECO:0008006" key="9">
    <source>
        <dbReference type="Google" id="ProtNLM"/>
    </source>
</evidence>
<reference evidence="7" key="1">
    <citation type="submission" date="2020-09" db="EMBL/GenBank/DDBJ databases">
        <authorList>
            <person name="Kikuchi T."/>
        </authorList>
    </citation>
    <scope>NUCLEOTIDE SEQUENCE</scope>
    <source>
        <strain evidence="7">SH1</strain>
    </source>
</reference>
<evidence type="ECO:0000313" key="8">
    <source>
        <dbReference type="Proteomes" id="UP000614601"/>
    </source>
</evidence>
<dbReference type="SUPFAM" id="SSF103473">
    <property type="entry name" value="MFS general substrate transporter"/>
    <property type="match status" value="1"/>
</dbReference>
<name>A0A811LUT6_9BILA</name>
<keyword evidence="8" id="KW-1185">Reference proteome</keyword>
<comment type="caution">
    <text evidence="7">The sequence shown here is derived from an EMBL/GenBank/DDBJ whole genome shotgun (WGS) entry which is preliminary data.</text>
</comment>
<keyword evidence="3 6" id="KW-0812">Transmembrane</keyword>
<keyword evidence="2" id="KW-0813">Transport</keyword>
<feature type="transmembrane region" description="Helical" evidence="6">
    <location>
        <begin position="76"/>
        <end position="98"/>
    </location>
</feature>
<feature type="transmembrane region" description="Helical" evidence="6">
    <location>
        <begin position="171"/>
        <end position="196"/>
    </location>
</feature>
<proteinExistence type="predicted"/>
<organism evidence="7 8">
    <name type="scientific">Bursaphelenchus okinawaensis</name>
    <dbReference type="NCBI Taxonomy" id="465554"/>
    <lineage>
        <taxon>Eukaryota</taxon>
        <taxon>Metazoa</taxon>
        <taxon>Ecdysozoa</taxon>
        <taxon>Nematoda</taxon>
        <taxon>Chromadorea</taxon>
        <taxon>Rhabditida</taxon>
        <taxon>Tylenchina</taxon>
        <taxon>Tylenchomorpha</taxon>
        <taxon>Aphelenchoidea</taxon>
        <taxon>Aphelenchoididae</taxon>
        <taxon>Bursaphelenchus</taxon>
    </lineage>
</organism>
<keyword evidence="5 6" id="KW-0472">Membrane</keyword>
<dbReference type="EMBL" id="CAJFDH010000006">
    <property type="protein sequence ID" value="CAD5230795.1"/>
    <property type="molecule type" value="Genomic_DNA"/>
</dbReference>
<sequence length="513" mass="57803">MAINSQDQDVDDESVQSFRQSVTSRQSTTQFTDKTPWFSIALVAAMTTCTAAQYSIYFSSMWPYLQRLDPEVSEPFVGFSVAFYSFGQILCAPLIGWWSNKIKNIRIPIIFAISLQMLGNFIYLFAQVFERPNGKYAVAVSRFVCGLGASNIGLLKTYAATAARKEHRSRSIATVTGGLALGLICGPAIQIIFTPIGEKGWQITERFALNMYTTPPLAVCLVNITAMCIMGFIFKEVYAGLVDSKSSDNLKLPPADKTGVLMCYCVRFAQMFAFSSVETLSTPIAMTMFALSRTDAVTLVSIIHGAMSFVELFMYSSFVIFKLDRWLNERLVCLLGFSGIALCYFLSFPWPFLGTKLTIYNDSIAREYELMDKEPVGCNVDHLPWCEWTPQVNFYLYYATFAFLMTACFCLTNITMNTIFSSIIGPRRQGTQQGILQMVGSVGRLSGPLLISNLYTYLGIRYAWILEFLINVIACILWVFNYGHLIPIEEKMEKMRLKEIENSSEKDKIKVKF</sequence>
<feature type="transmembrane region" description="Helical" evidence="6">
    <location>
        <begin position="216"/>
        <end position="238"/>
    </location>
</feature>
<dbReference type="Proteomes" id="UP000614601">
    <property type="component" value="Unassembled WGS sequence"/>
</dbReference>
<feature type="transmembrane region" description="Helical" evidence="6">
    <location>
        <begin position="35"/>
        <end position="56"/>
    </location>
</feature>
<dbReference type="GO" id="GO:0012505">
    <property type="term" value="C:endomembrane system"/>
    <property type="evidence" value="ECO:0007669"/>
    <property type="project" value="UniProtKB-SubCell"/>
</dbReference>
<evidence type="ECO:0000256" key="5">
    <source>
        <dbReference type="ARBA" id="ARBA00023136"/>
    </source>
</evidence>
<feature type="transmembrane region" description="Helical" evidence="6">
    <location>
        <begin position="297"/>
        <end position="320"/>
    </location>
</feature>
<evidence type="ECO:0000256" key="2">
    <source>
        <dbReference type="ARBA" id="ARBA00022448"/>
    </source>
</evidence>
<dbReference type="OrthoDB" id="370281at2759"/>